<keyword evidence="7" id="KW-0862">Zinc</keyword>
<dbReference type="NCBIfam" id="TIGR01910">
    <property type="entry name" value="DapE-ArgE"/>
    <property type="match status" value="1"/>
</dbReference>
<evidence type="ECO:0000259" key="11">
    <source>
        <dbReference type="Pfam" id="PF07687"/>
    </source>
</evidence>
<evidence type="ECO:0000256" key="3">
    <source>
        <dbReference type="ARBA" id="ARBA00006247"/>
    </source>
</evidence>
<comment type="cofactor">
    <cofactor evidence="1">
        <name>Co(2+)</name>
        <dbReference type="ChEBI" id="CHEBI:48828"/>
    </cofactor>
</comment>
<evidence type="ECO:0000256" key="2">
    <source>
        <dbReference type="ARBA" id="ARBA00001947"/>
    </source>
</evidence>
<dbReference type="GO" id="GO:0009085">
    <property type="term" value="P:lysine biosynthetic process"/>
    <property type="evidence" value="ECO:0007669"/>
    <property type="project" value="UniProtKB-KW"/>
</dbReference>
<dbReference type="Gene3D" id="3.30.70.360">
    <property type="match status" value="1"/>
</dbReference>
<dbReference type="SUPFAM" id="SSF53187">
    <property type="entry name" value="Zn-dependent exopeptidases"/>
    <property type="match status" value="1"/>
</dbReference>
<dbReference type="PANTHER" id="PTHR43808">
    <property type="entry name" value="ACETYLORNITHINE DEACETYLASE"/>
    <property type="match status" value="1"/>
</dbReference>
<evidence type="ECO:0000256" key="1">
    <source>
        <dbReference type="ARBA" id="ARBA00001941"/>
    </source>
</evidence>
<keyword evidence="9" id="KW-0457">Lysine biosynthesis</keyword>
<gene>
    <name evidence="12" type="ORF">FD07_GL002078</name>
</gene>
<reference evidence="12 13" key="1">
    <citation type="journal article" date="2015" name="Genome Announc.">
        <title>Expanding the biotechnology potential of lactobacilli through comparative genomics of 213 strains and associated genera.</title>
        <authorList>
            <person name="Sun Z."/>
            <person name="Harris H.M."/>
            <person name="McCann A."/>
            <person name="Guo C."/>
            <person name="Argimon S."/>
            <person name="Zhang W."/>
            <person name="Yang X."/>
            <person name="Jeffery I.B."/>
            <person name="Cooney J.C."/>
            <person name="Kagawa T.F."/>
            <person name="Liu W."/>
            <person name="Song Y."/>
            <person name="Salvetti E."/>
            <person name="Wrobel A."/>
            <person name="Rasinkangas P."/>
            <person name="Parkhill J."/>
            <person name="Rea M.C."/>
            <person name="O'Sullivan O."/>
            <person name="Ritari J."/>
            <person name="Douillard F.P."/>
            <person name="Paul Ross R."/>
            <person name="Yang R."/>
            <person name="Briner A.E."/>
            <person name="Felis G.E."/>
            <person name="de Vos W.M."/>
            <person name="Barrangou R."/>
            <person name="Klaenhammer T.R."/>
            <person name="Caufield P.W."/>
            <person name="Cui Y."/>
            <person name="Zhang H."/>
            <person name="O'Toole P.W."/>
        </authorList>
    </citation>
    <scope>NUCLEOTIDE SEQUENCE [LARGE SCALE GENOMIC DNA]</scope>
    <source>
        <strain evidence="12 13">ATCC 53295</strain>
    </source>
</reference>
<evidence type="ECO:0000256" key="9">
    <source>
        <dbReference type="ARBA" id="ARBA00023154"/>
    </source>
</evidence>
<evidence type="ECO:0000256" key="4">
    <source>
        <dbReference type="ARBA" id="ARBA00022605"/>
    </source>
</evidence>
<feature type="domain" description="Peptidase M20 dimerisation" evidence="11">
    <location>
        <begin position="172"/>
        <end position="278"/>
    </location>
</feature>
<dbReference type="OrthoDB" id="9792335at2"/>
<keyword evidence="4" id="KW-0028">Amino-acid biosynthesis</keyword>
<keyword evidence="6" id="KW-0378">Hydrolase</keyword>
<dbReference type="Pfam" id="PF07687">
    <property type="entry name" value="M20_dimer"/>
    <property type="match status" value="1"/>
</dbReference>
<organism evidence="12 13">
    <name type="scientific">Levilactobacillus parabrevis ATCC 53295</name>
    <dbReference type="NCBI Taxonomy" id="1267003"/>
    <lineage>
        <taxon>Bacteria</taxon>
        <taxon>Bacillati</taxon>
        <taxon>Bacillota</taxon>
        <taxon>Bacilli</taxon>
        <taxon>Lactobacillales</taxon>
        <taxon>Lactobacillaceae</taxon>
        <taxon>Levilactobacillus</taxon>
    </lineage>
</organism>
<keyword evidence="10" id="KW-0170">Cobalt</keyword>
<dbReference type="GO" id="GO:0019877">
    <property type="term" value="P:diaminopimelate biosynthetic process"/>
    <property type="evidence" value="ECO:0007669"/>
    <property type="project" value="UniProtKB-KW"/>
</dbReference>
<dbReference type="PATRIC" id="fig|1267003.4.peg.2193"/>
<dbReference type="CDD" id="cd08659">
    <property type="entry name" value="M20_ArgE_DapE-like"/>
    <property type="match status" value="1"/>
</dbReference>
<evidence type="ECO:0000256" key="10">
    <source>
        <dbReference type="ARBA" id="ARBA00023285"/>
    </source>
</evidence>
<dbReference type="InterPro" id="IPR002933">
    <property type="entry name" value="Peptidase_M20"/>
</dbReference>
<protein>
    <submittedName>
        <fullName evidence="12">Succinyl-diaminopimelate desuccinylase</fullName>
    </submittedName>
</protein>
<dbReference type="PANTHER" id="PTHR43808:SF8">
    <property type="entry name" value="PEPTIDASE M20 DIMERISATION DOMAIN-CONTAINING PROTEIN"/>
    <property type="match status" value="1"/>
</dbReference>
<dbReference type="GO" id="GO:0046872">
    <property type="term" value="F:metal ion binding"/>
    <property type="evidence" value="ECO:0007669"/>
    <property type="project" value="UniProtKB-KW"/>
</dbReference>
<dbReference type="EMBL" id="AZCZ01000007">
    <property type="protein sequence ID" value="KRK38264.1"/>
    <property type="molecule type" value="Genomic_DNA"/>
</dbReference>
<dbReference type="RefSeq" id="WP_020088882.1">
    <property type="nucleotide sequence ID" value="NZ_AZCZ01000007.1"/>
</dbReference>
<dbReference type="Pfam" id="PF01546">
    <property type="entry name" value="Peptidase_M20"/>
    <property type="match status" value="1"/>
</dbReference>
<proteinExistence type="inferred from homology"/>
<dbReference type="SUPFAM" id="SSF55031">
    <property type="entry name" value="Bacterial exopeptidase dimerisation domain"/>
    <property type="match status" value="1"/>
</dbReference>
<evidence type="ECO:0000313" key="13">
    <source>
        <dbReference type="Proteomes" id="UP000051176"/>
    </source>
</evidence>
<dbReference type="InterPro" id="IPR011650">
    <property type="entry name" value="Peptidase_M20_dimer"/>
</dbReference>
<evidence type="ECO:0000256" key="7">
    <source>
        <dbReference type="ARBA" id="ARBA00022833"/>
    </source>
</evidence>
<evidence type="ECO:0000256" key="6">
    <source>
        <dbReference type="ARBA" id="ARBA00022801"/>
    </source>
</evidence>
<keyword evidence="5" id="KW-0479">Metal-binding</keyword>
<dbReference type="InterPro" id="IPR036264">
    <property type="entry name" value="Bact_exopeptidase_dim_dom"/>
</dbReference>
<dbReference type="InterPro" id="IPR050072">
    <property type="entry name" value="Peptidase_M20A"/>
</dbReference>
<evidence type="ECO:0000256" key="8">
    <source>
        <dbReference type="ARBA" id="ARBA00022915"/>
    </source>
</evidence>
<comment type="caution">
    <text evidence="12">The sequence shown here is derived from an EMBL/GenBank/DDBJ whole genome shotgun (WGS) entry which is preliminary data.</text>
</comment>
<dbReference type="AlphaFoldDB" id="A0A0R1GWE1"/>
<dbReference type="NCBIfam" id="NF006365">
    <property type="entry name" value="PRK08588.1"/>
    <property type="match status" value="1"/>
</dbReference>
<keyword evidence="8" id="KW-0220">Diaminopimelate biosynthesis</keyword>
<sequence length="380" mass="41491">MEDNEQIKILQQLIQINSVNGNEAEVATYIQKLFAAHGIAAKQISYTDGRSNLVAEIGDSTSDKVFSLSGHLDTVATGDPEDWKFDPFSAHIEGRRLYGRGAADMKSGLAAMVITFLTLADQQTRLNGRLRFIGTVGEENGAMGSRMLTEQGLADDLSAMVIGEPTGGNIVYAHNGSLNYHVYSQGLGAHSSMPEKGINAVTNLAKFITAEATAFDDAPVSPELGPLVHSVTVFNGGEQVNSIPAKAELQGNIRPIPEFDNAAVIQRLNEVVDHLNQEKDEHLTLHVDYSFKPIISRQDSPLVQLTKKIADQEFGRDTQLQVIHGATDASEFTKSTNDFPVIVYGAGEWNEAHATNEYVDLDQFLHVQHVYQQLAQEFLA</sequence>
<evidence type="ECO:0000313" key="12">
    <source>
        <dbReference type="EMBL" id="KRK38264.1"/>
    </source>
</evidence>
<dbReference type="GO" id="GO:0016787">
    <property type="term" value="F:hydrolase activity"/>
    <property type="evidence" value="ECO:0007669"/>
    <property type="project" value="UniProtKB-KW"/>
</dbReference>
<dbReference type="Proteomes" id="UP000051176">
    <property type="component" value="Unassembled WGS sequence"/>
</dbReference>
<comment type="cofactor">
    <cofactor evidence="2">
        <name>Zn(2+)</name>
        <dbReference type="ChEBI" id="CHEBI:29105"/>
    </cofactor>
</comment>
<dbReference type="STRING" id="357278.IV61_GL002384"/>
<dbReference type="InterPro" id="IPR010182">
    <property type="entry name" value="ArgE/DapE"/>
</dbReference>
<dbReference type="eggNOG" id="COG0624">
    <property type="taxonomic scope" value="Bacteria"/>
</dbReference>
<evidence type="ECO:0000256" key="5">
    <source>
        <dbReference type="ARBA" id="ARBA00022723"/>
    </source>
</evidence>
<dbReference type="Gene3D" id="3.40.630.10">
    <property type="entry name" value="Zn peptidases"/>
    <property type="match status" value="1"/>
</dbReference>
<accession>A0A0R1GWE1</accession>
<comment type="similarity">
    <text evidence="3">Belongs to the peptidase M20A family.</text>
</comment>
<keyword evidence="13" id="KW-1185">Reference proteome</keyword>
<name>A0A0R1GWE1_9LACO</name>